<keyword evidence="1" id="KW-0812">Transmembrane</keyword>
<sequence>MKIRPVQEKDLSRDPYKAPDTHQELLVKAKRNLITRLICCVLWFFFLGYVISTATNFVVVLETAQEPHIQKSVDALDEHFELTHDQKASLAAGMAINQFKDSYGYIIWGGNVLLSFILFYFGVLPGTSKFKYIKCDDVDELWVEPPTKVNIEKTDDVNENIRRYKEAQRKAVLNSKQ</sequence>
<dbReference type="AlphaFoldDB" id="A0A545U092"/>
<gene>
    <name evidence="2" type="ORF">FLL46_24250</name>
</gene>
<feature type="transmembrane region" description="Helical" evidence="1">
    <location>
        <begin position="103"/>
        <end position="124"/>
    </location>
</feature>
<dbReference type="EMBL" id="VIKS01000015">
    <property type="protein sequence ID" value="TQV82885.1"/>
    <property type="molecule type" value="Genomic_DNA"/>
</dbReference>
<organism evidence="2 3">
    <name type="scientific">Aliikangiella coralliicola</name>
    <dbReference type="NCBI Taxonomy" id="2592383"/>
    <lineage>
        <taxon>Bacteria</taxon>
        <taxon>Pseudomonadati</taxon>
        <taxon>Pseudomonadota</taxon>
        <taxon>Gammaproteobacteria</taxon>
        <taxon>Oceanospirillales</taxon>
        <taxon>Pleioneaceae</taxon>
        <taxon>Aliikangiella</taxon>
    </lineage>
</organism>
<dbReference type="RefSeq" id="WP_142934593.1">
    <property type="nucleotide sequence ID" value="NZ_ML660171.1"/>
</dbReference>
<dbReference type="Proteomes" id="UP000315439">
    <property type="component" value="Unassembled WGS sequence"/>
</dbReference>
<comment type="caution">
    <text evidence="2">The sequence shown here is derived from an EMBL/GenBank/DDBJ whole genome shotgun (WGS) entry which is preliminary data.</text>
</comment>
<evidence type="ECO:0000313" key="3">
    <source>
        <dbReference type="Proteomes" id="UP000315439"/>
    </source>
</evidence>
<keyword evidence="1" id="KW-1133">Transmembrane helix</keyword>
<keyword evidence="1" id="KW-0472">Membrane</keyword>
<reference evidence="2 3" key="1">
    <citation type="submission" date="2019-07" db="EMBL/GenBank/DDBJ databases">
        <title>Draft genome for Aliikangiella sp. M105.</title>
        <authorList>
            <person name="Wang G."/>
        </authorList>
    </citation>
    <scope>NUCLEOTIDE SEQUENCE [LARGE SCALE GENOMIC DNA]</scope>
    <source>
        <strain evidence="2 3">M105</strain>
    </source>
</reference>
<protein>
    <submittedName>
        <fullName evidence="2">Uncharacterized protein</fullName>
    </submittedName>
</protein>
<keyword evidence="3" id="KW-1185">Reference proteome</keyword>
<evidence type="ECO:0000313" key="2">
    <source>
        <dbReference type="EMBL" id="TQV82885.1"/>
    </source>
</evidence>
<feature type="transmembrane region" description="Helical" evidence="1">
    <location>
        <begin position="33"/>
        <end position="51"/>
    </location>
</feature>
<proteinExistence type="predicted"/>
<accession>A0A545U092</accession>
<evidence type="ECO:0000256" key="1">
    <source>
        <dbReference type="SAM" id="Phobius"/>
    </source>
</evidence>
<name>A0A545U092_9GAMM</name>